<accession>A0A369LM05</accession>
<evidence type="ECO:0000313" key="6">
    <source>
        <dbReference type="EMBL" id="RDB60611.1"/>
    </source>
</evidence>
<dbReference type="Pfam" id="PF00557">
    <property type="entry name" value="Peptidase_M24"/>
    <property type="match status" value="1"/>
</dbReference>
<dbReference type="PANTHER" id="PTHR46112:SF3">
    <property type="entry name" value="AMINOPEPTIDASE YPDF"/>
    <property type="match status" value="1"/>
</dbReference>
<dbReference type="AlphaFoldDB" id="A0A369LM05"/>
<gene>
    <name evidence="6" type="ORF">C1881_01640</name>
</gene>
<comment type="similarity">
    <text evidence="3">Belongs to the peptidase M24B family.</text>
</comment>
<comment type="caution">
    <text evidence="6">The sequence shown here is derived from an EMBL/GenBank/DDBJ whole genome shotgun (WGS) entry which is preliminary data.</text>
</comment>
<organism evidence="6 7">
    <name type="scientific">Slackia isoflavoniconvertens</name>
    <dbReference type="NCBI Taxonomy" id="572010"/>
    <lineage>
        <taxon>Bacteria</taxon>
        <taxon>Bacillati</taxon>
        <taxon>Actinomycetota</taxon>
        <taxon>Coriobacteriia</taxon>
        <taxon>Eggerthellales</taxon>
        <taxon>Eggerthellaceae</taxon>
        <taxon>Slackia</taxon>
    </lineage>
</organism>
<evidence type="ECO:0000256" key="1">
    <source>
        <dbReference type="ARBA" id="ARBA00022723"/>
    </source>
</evidence>
<dbReference type="Proteomes" id="UP000253975">
    <property type="component" value="Unassembled WGS sequence"/>
</dbReference>
<keyword evidence="6" id="KW-0645">Protease</keyword>
<evidence type="ECO:0000259" key="5">
    <source>
        <dbReference type="Pfam" id="PF01321"/>
    </source>
</evidence>
<evidence type="ECO:0000259" key="4">
    <source>
        <dbReference type="Pfam" id="PF00557"/>
    </source>
</evidence>
<keyword evidence="6" id="KW-0031">Aminopeptidase</keyword>
<name>A0A369LM05_9ACTN</name>
<evidence type="ECO:0000256" key="3">
    <source>
        <dbReference type="RuleBase" id="RU000590"/>
    </source>
</evidence>
<dbReference type="Gene3D" id="3.40.350.10">
    <property type="entry name" value="Creatinase/prolidase N-terminal domain"/>
    <property type="match status" value="1"/>
</dbReference>
<sequence length="376" mass="41166">MANSRLERMRENMSACGIDDFYCRDISNVQWLTEFEGVFDDEPAHLAFVTPKKAFVHTDSRYADACDRASQHTPWIIDACGGAHAAWVARQFAAFHAAAGTPEGENVCAMGIEDSIELREFRELERAFSEAKWKPRFAETDGFVKKMRAVKDERELSAMRAAQAITDAAFEHIVEFMSEGMTELEVKRELEETMRRLGAEGLAFDSIVASGPNGAAPHSIAGERRLQTGDMVVMDFGARKGGYCSDMTRTVCVGEATPLAREVFAAVREANEAVEAMIRPGRTGAAMHHLAEDVLAHNGFAGKMGHGLGHGVGIDIHELPVLSPRNETSLEVGNVVTVEPGVYLPGEIGCRLEDFGVVTEDGFEVFTKSTHELVII</sequence>
<dbReference type="EMBL" id="PPTO01000002">
    <property type="protein sequence ID" value="RDB60611.1"/>
    <property type="molecule type" value="Genomic_DNA"/>
</dbReference>
<dbReference type="Pfam" id="PF01321">
    <property type="entry name" value="Creatinase_N"/>
    <property type="match status" value="1"/>
</dbReference>
<dbReference type="InterPro" id="IPR029149">
    <property type="entry name" value="Creatin/AminoP/Spt16_N"/>
</dbReference>
<feature type="domain" description="Peptidase M24" evidence="4">
    <location>
        <begin position="158"/>
        <end position="360"/>
    </location>
</feature>
<dbReference type="SUPFAM" id="SSF53092">
    <property type="entry name" value="Creatinase/prolidase N-terminal domain"/>
    <property type="match status" value="1"/>
</dbReference>
<evidence type="ECO:0000313" key="7">
    <source>
        <dbReference type="Proteomes" id="UP000253975"/>
    </source>
</evidence>
<dbReference type="InterPro" id="IPR036005">
    <property type="entry name" value="Creatinase/aminopeptidase-like"/>
</dbReference>
<dbReference type="InterPro" id="IPR050659">
    <property type="entry name" value="Peptidase_M24B"/>
</dbReference>
<keyword evidence="1 3" id="KW-0479">Metal-binding</keyword>
<dbReference type="PANTHER" id="PTHR46112">
    <property type="entry name" value="AMINOPEPTIDASE"/>
    <property type="match status" value="1"/>
</dbReference>
<dbReference type="GO" id="GO:0046872">
    <property type="term" value="F:metal ion binding"/>
    <property type="evidence" value="ECO:0007669"/>
    <property type="project" value="UniProtKB-KW"/>
</dbReference>
<dbReference type="CDD" id="cd01092">
    <property type="entry name" value="APP-like"/>
    <property type="match status" value="1"/>
</dbReference>
<dbReference type="InterPro" id="IPR000994">
    <property type="entry name" value="Pept_M24"/>
</dbReference>
<reference evidence="6 7" key="1">
    <citation type="journal article" date="2018" name="Elife">
        <title>Discovery and characterization of a prevalent human gut bacterial enzyme sufficient for the inactivation of a family of plant toxins.</title>
        <authorList>
            <person name="Koppel N."/>
            <person name="Bisanz J.E."/>
            <person name="Pandelia M.E."/>
            <person name="Turnbaugh P.J."/>
            <person name="Balskus E.P."/>
        </authorList>
    </citation>
    <scope>NUCLEOTIDE SEQUENCE [LARGE SCALE GENOMIC DNA]</scope>
    <source>
        <strain evidence="6 7">OB21 GAM31</strain>
    </source>
</reference>
<dbReference type="InterPro" id="IPR001131">
    <property type="entry name" value="Peptidase_M24B_aminopep-P_CS"/>
</dbReference>
<dbReference type="InterPro" id="IPR000587">
    <property type="entry name" value="Creatinase_N"/>
</dbReference>
<dbReference type="Gene3D" id="3.90.230.10">
    <property type="entry name" value="Creatinase/methionine aminopeptidase superfamily"/>
    <property type="match status" value="1"/>
</dbReference>
<dbReference type="GO" id="GO:0004177">
    <property type="term" value="F:aminopeptidase activity"/>
    <property type="evidence" value="ECO:0007669"/>
    <property type="project" value="UniProtKB-KW"/>
</dbReference>
<feature type="domain" description="Creatinase N-terminal" evidence="5">
    <location>
        <begin position="5"/>
        <end position="150"/>
    </location>
</feature>
<evidence type="ECO:0000256" key="2">
    <source>
        <dbReference type="ARBA" id="ARBA00022801"/>
    </source>
</evidence>
<proteinExistence type="inferred from homology"/>
<dbReference type="SUPFAM" id="SSF55920">
    <property type="entry name" value="Creatinase/aminopeptidase"/>
    <property type="match status" value="1"/>
</dbReference>
<keyword evidence="2" id="KW-0378">Hydrolase</keyword>
<dbReference type="RefSeq" id="WP_114614795.1">
    <property type="nucleotide sequence ID" value="NZ_PPTO01000002.1"/>
</dbReference>
<dbReference type="PROSITE" id="PS00491">
    <property type="entry name" value="PROLINE_PEPTIDASE"/>
    <property type="match status" value="1"/>
</dbReference>
<protein>
    <submittedName>
        <fullName evidence="6">Aminopeptidase P family protein</fullName>
    </submittedName>
</protein>